<dbReference type="SUPFAM" id="SSF69360">
    <property type="entry name" value="Cell wall binding repeat"/>
    <property type="match status" value="1"/>
</dbReference>
<name>A0A6C2CA07_9LACO</name>
<feature type="transmembrane region" description="Helical" evidence="5">
    <location>
        <begin position="12"/>
        <end position="31"/>
    </location>
</feature>
<keyword evidence="3" id="KW-0378">Hydrolase</keyword>
<organism evidence="7 8">
    <name type="scientific">Weissella muntiaci</name>
    <dbReference type="NCBI Taxonomy" id="2508881"/>
    <lineage>
        <taxon>Bacteria</taxon>
        <taxon>Bacillati</taxon>
        <taxon>Bacillota</taxon>
        <taxon>Bacilli</taxon>
        <taxon>Lactobacillales</taxon>
        <taxon>Lactobacillaceae</taxon>
        <taxon>Weissella</taxon>
    </lineage>
</organism>
<sequence length="275" mass="31089">MRSNKRKKKPVRRIITFVLLCMIVIGAVFFFKDKQTESIASNKTQYFENQTLKLETTGSKTYLTSTKTKQKLYGLQELSGKQYYFNKKTGVMEYGLKKIDGYYYYFTEKGYDDPAKAYQAVSKDLTSDSQVIEDAISIGMKLVDKSPYVYGGGRTDSEVEKHQFDCSSFVAWAYRKAGQPLVYQYAASTTLLAQVGDAVTWDNMQRGDLLVTPDGYSEDRQHVAIYLGDGFILHDASSTNGVAISRLNQVINKKTSKTLTWQGLFEPGTVRRVVS</sequence>
<evidence type="ECO:0000256" key="1">
    <source>
        <dbReference type="ARBA" id="ARBA00007074"/>
    </source>
</evidence>
<keyword evidence="5" id="KW-0472">Membrane</keyword>
<keyword evidence="5" id="KW-0812">Transmembrane</keyword>
<dbReference type="Gene3D" id="3.90.1720.10">
    <property type="entry name" value="endopeptidase domain like (from Nostoc punctiforme)"/>
    <property type="match status" value="1"/>
</dbReference>
<keyword evidence="8" id="KW-1185">Reference proteome</keyword>
<dbReference type="GO" id="GO:0006508">
    <property type="term" value="P:proteolysis"/>
    <property type="evidence" value="ECO:0007669"/>
    <property type="project" value="UniProtKB-KW"/>
</dbReference>
<evidence type="ECO:0000256" key="3">
    <source>
        <dbReference type="ARBA" id="ARBA00022801"/>
    </source>
</evidence>
<accession>A0A6C2CA07</accession>
<comment type="similarity">
    <text evidence="1">Belongs to the peptidase C40 family.</text>
</comment>
<dbReference type="GO" id="GO:0008234">
    <property type="term" value="F:cysteine-type peptidase activity"/>
    <property type="evidence" value="ECO:0007669"/>
    <property type="project" value="UniProtKB-KW"/>
</dbReference>
<protein>
    <submittedName>
        <fullName evidence="7">Gamma-glutamyl-diamino acid-endopeptidase</fullName>
    </submittedName>
</protein>
<dbReference type="OrthoDB" id="2032428at2"/>
<dbReference type="EMBL" id="SDGZ01000003">
    <property type="protein sequence ID" value="TYC50971.1"/>
    <property type="molecule type" value="Genomic_DNA"/>
</dbReference>
<evidence type="ECO:0000256" key="4">
    <source>
        <dbReference type="ARBA" id="ARBA00022807"/>
    </source>
</evidence>
<gene>
    <name evidence="7" type="ORF">ESZ50_00100</name>
</gene>
<dbReference type="InterPro" id="IPR038765">
    <property type="entry name" value="Papain-like_cys_pep_sf"/>
</dbReference>
<dbReference type="Proteomes" id="UP000371977">
    <property type="component" value="Unassembled WGS sequence"/>
</dbReference>
<evidence type="ECO:0000259" key="6">
    <source>
        <dbReference type="PROSITE" id="PS51935"/>
    </source>
</evidence>
<evidence type="ECO:0000313" key="7">
    <source>
        <dbReference type="EMBL" id="TYC50971.1"/>
    </source>
</evidence>
<dbReference type="PANTHER" id="PTHR47053">
    <property type="entry name" value="MUREIN DD-ENDOPEPTIDASE MEPH-RELATED"/>
    <property type="match status" value="1"/>
</dbReference>
<dbReference type="InterPro" id="IPR000064">
    <property type="entry name" value="NLP_P60_dom"/>
</dbReference>
<dbReference type="SUPFAM" id="SSF54001">
    <property type="entry name" value="Cysteine proteinases"/>
    <property type="match status" value="1"/>
</dbReference>
<evidence type="ECO:0000256" key="5">
    <source>
        <dbReference type="SAM" id="Phobius"/>
    </source>
</evidence>
<keyword evidence="5" id="KW-1133">Transmembrane helix</keyword>
<feature type="domain" description="NlpC/P60" evidence="6">
    <location>
        <begin position="129"/>
        <end position="272"/>
    </location>
</feature>
<dbReference type="RefSeq" id="WP_148621557.1">
    <property type="nucleotide sequence ID" value="NZ_SDGZ01000003.1"/>
</dbReference>
<proteinExistence type="inferred from homology"/>
<dbReference type="InterPro" id="IPR051202">
    <property type="entry name" value="Peptidase_C40"/>
</dbReference>
<keyword evidence="2" id="KW-0645">Protease</keyword>
<evidence type="ECO:0000313" key="8">
    <source>
        <dbReference type="Proteomes" id="UP000371977"/>
    </source>
</evidence>
<dbReference type="PROSITE" id="PS51935">
    <property type="entry name" value="NLPC_P60"/>
    <property type="match status" value="1"/>
</dbReference>
<dbReference type="Gene3D" id="2.10.270.10">
    <property type="entry name" value="Cholin Binding"/>
    <property type="match status" value="1"/>
</dbReference>
<comment type="caution">
    <text evidence="7">The sequence shown here is derived from an EMBL/GenBank/DDBJ whole genome shotgun (WGS) entry which is preliminary data.</text>
</comment>
<dbReference type="PANTHER" id="PTHR47053:SF1">
    <property type="entry name" value="MUREIN DD-ENDOPEPTIDASE MEPH-RELATED"/>
    <property type="match status" value="1"/>
</dbReference>
<keyword evidence="4" id="KW-0788">Thiol protease</keyword>
<evidence type="ECO:0000256" key="2">
    <source>
        <dbReference type="ARBA" id="ARBA00022670"/>
    </source>
</evidence>
<dbReference type="AlphaFoldDB" id="A0A6C2CA07"/>
<dbReference type="Pfam" id="PF00877">
    <property type="entry name" value="NLPC_P60"/>
    <property type="match status" value="1"/>
</dbReference>
<reference evidence="7 8" key="1">
    <citation type="submission" date="2019-01" db="EMBL/GenBank/DDBJ databases">
        <title>Weissella sp. nov., a novel lactic acid bacterium isolated from animal feces.</title>
        <authorList>
            <person name="Wang L.-T."/>
        </authorList>
    </citation>
    <scope>NUCLEOTIDE SEQUENCE [LARGE SCALE GENOMIC DNA]</scope>
    <source>
        <strain evidence="7 8">8H-2</strain>
    </source>
</reference>